<comment type="caution">
    <text evidence="9">Lacks conserved residue(s) required for the propagation of feature annotation.</text>
</comment>
<dbReference type="InterPro" id="IPR023415">
    <property type="entry name" value="LDLR_class-A_CS"/>
</dbReference>
<proteinExistence type="predicted"/>
<feature type="disulfide bond" evidence="9">
    <location>
        <begin position="30"/>
        <end position="48"/>
    </location>
</feature>
<dbReference type="Proteomes" id="UP001168821">
    <property type="component" value="Unassembled WGS sequence"/>
</dbReference>
<evidence type="ECO:0000256" key="9">
    <source>
        <dbReference type="PROSITE-ProRule" id="PRU00124"/>
    </source>
</evidence>
<keyword evidence="5" id="KW-0472">Membrane</keyword>
<sequence>MGFEPTSPTCLAGNDLQLFVNSTECKSFRCFLGQCIKNHTLCDGISDCRNGEDEELDFCTRLEHECHLSTNCTKLPACDWTDFKCRNGKCIPKSSFCDTINDCGDNCDEPEECSCRTYLETVHPEKICDGTLNCRDRGDEKNCPCQFPTNITCGETDLCISQEMLCDGFRDCPDGEDESPCYSLKTSLRSMHSGEVLKRTAGVWHSGCFARNLTTTKLEQICQRLGFSGSSARALEAPKGTHNSARKPIIDRFDVVWIRGGEESGRWLQMRTGNEPYVKFMEDANCYKLFITCL</sequence>
<keyword evidence="4" id="KW-1133">Transmembrane helix</keyword>
<keyword evidence="6 9" id="KW-1015">Disulfide bond</keyword>
<dbReference type="InterPro" id="IPR051221">
    <property type="entry name" value="LDLR-related"/>
</dbReference>
<gene>
    <name evidence="10" type="ORF">Zmor_002189</name>
</gene>
<keyword evidence="11" id="KW-1185">Reference proteome</keyword>
<dbReference type="PROSITE" id="PS01209">
    <property type="entry name" value="LDLRA_1"/>
    <property type="match status" value="2"/>
</dbReference>
<evidence type="ECO:0000256" key="2">
    <source>
        <dbReference type="ARBA" id="ARBA00022692"/>
    </source>
</evidence>
<evidence type="ECO:0000256" key="8">
    <source>
        <dbReference type="ARBA" id="ARBA00023180"/>
    </source>
</evidence>
<organism evidence="10 11">
    <name type="scientific">Zophobas morio</name>
    <dbReference type="NCBI Taxonomy" id="2755281"/>
    <lineage>
        <taxon>Eukaryota</taxon>
        <taxon>Metazoa</taxon>
        <taxon>Ecdysozoa</taxon>
        <taxon>Arthropoda</taxon>
        <taxon>Hexapoda</taxon>
        <taxon>Insecta</taxon>
        <taxon>Pterygota</taxon>
        <taxon>Neoptera</taxon>
        <taxon>Endopterygota</taxon>
        <taxon>Coleoptera</taxon>
        <taxon>Polyphaga</taxon>
        <taxon>Cucujiformia</taxon>
        <taxon>Tenebrionidae</taxon>
        <taxon>Zophobas</taxon>
    </lineage>
</organism>
<evidence type="ECO:0000313" key="11">
    <source>
        <dbReference type="Proteomes" id="UP001168821"/>
    </source>
</evidence>
<dbReference type="PRINTS" id="PR00261">
    <property type="entry name" value="LDLRECEPTOR"/>
</dbReference>
<evidence type="ECO:0000256" key="1">
    <source>
        <dbReference type="ARBA" id="ARBA00004167"/>
    </source>
</evidence>
<evidence type="ECO:0000256" key="5">
    <source>
        <dbReference type="ARBA" id="ARBA00023136"/>
    </source>
</evidence>
<dbReference type="Gene3D" id="2.40.128.620">
    <property type="match status" value="1"/>
</dbReference>
<dbReference type="Gene3D" id="4.10.400.10">
    <property type="entry name" value="Low-density Lipoprotein Receptor"/>
    <property type="match status" value="2"/>
</dbReference>
<feature type="disulfide bond" evidence="9">
    <location>
        <begin position="166"/>
        <end position="181"/>
    </location>
</feature>
<keyword evidence="8" id="KW-0325">Glycoprotein</keyword>
<dbReference type="EMBL" id="JALNTZ010000001">
    <property type="protein sequence ID" value="KAJ3666758.1"/>
    <property type="molecule type" value="Genomic_DNA"/>
</dbReference>
<dbReference type="InterPro" id="IPR002172">
    <property type="entry name" value="LDrepeatLR_classA_rpt"/>
</dbReference>
<evidence type="ECO:0000256" key="3">
    <source>
        <dbReference type="ARBA" id="ARBA00022737"/>
    </source>
</evidence>
<dbReference type="Pfam" id="PF00057">
    <property type="entry name" value="Ldl_recept_a"/>
    <property type="match status" value="3"/>
</dbReference>
<keyword evidence="7" id="KW-0675">Receptor</keyword>
<reference evidence="10" key="1">
    <citation type="journal article" date="2023" name="G3 (Bethesda)">
        <title>Whole genome assemblies of Zophobas morio and Tenebrio molitor.</title>
        <authorList>
            <person name="Kaur S."/>
            <person name="Stinson S.A."/>
            <person name="diCenzo G.C."/>
        </authorList>
    </citation>
    <scope>NUCLEOTIDE SEQUENCE</scope>
    <source>
        <strain evidence="10">QUZm001</strain>
    </source>
</reference>
<dbReference type="GO" id="GO:0042562">
    <property type="term" value="F:hormone binding"/>
    <property type="evidence" value="ECO:0007669"/>
    <property type="project" value="TreeGrafter"/>
</dbReference>
<feature type="disulfide bond" evidence="9">
    <location>
        <begin position="78"/>
        <end position="90"/>
    </location>
</feature>
<dbReference type="AlphaFoldDB" id="A0AA38MTM6"/>
<keyword evidence="3" id="KW-0677">Repeat</keyword>
<feature type="disulfide bond" evidence="9">
    <location>
        <begin position="85"/>
        <end position="103"/>
    </location>
</feature>
<evidence type="ECO:0000256" key="6">
    <source>
        <dbReference type="ARBA" id="ARBA00023157"/>
    </source>
</evidence>
<evidence type="ECO:0000256" key="7">
    <source>
        <dbReference type="ARBA" id="ARBA00023170"/>
    </source>
</evidence>
<evidence type="ECO:0000313" key="10">
    <source>
        <dbReference type="EMBL" id="KAJ3666758.1"/>
    </source>
</evidence>
<comment type="subcellular location">
    <subcellularLocation>
        <location evidence="1">Membrane</location>
        <topology evidence="1">Single-pass membrane protein</topology>
    </subcellularLocation>
</comment>
<dbReference type="GO" id="GO:0016324">
    <property type="term" value="C:apical plasma membrane"/>
    <property type="evidence" value="ECO:0007669"/>
    <property type="project" value="TreeGrafter"/>
</dbReference>
<protein>
    <submittedName>
        <fullName evidence="10">Uncharacterized protein</fullName>
    </submittedName>
</protein>
<dbReference type="InterPro" id="IPR036055">
    <property type="entry name" value="LDL_receptor-like_sf"/>
</dbReference>
<evidence type="ECO:0000256" key="4">
    <source>
        <dbReference type="ARBA" id="ARBA00022989"/>
    </source>
</evidence>
<keyword evidence="2" id="KW-0812">Transmembrane</keyword>
<dbReference type="PANTHER" id="PTHR22722:SF15">
    <property type="entry name" value="LOW-DENSITY LIPOPROTEIN RECEPTOR-RELATED"/>
    <property type="match status" value="1"/>
</dbReference>
<accession>A0AA38MTM6</accession>
<dbReference type="SUPFAM" id="SSF57424">
    <property type="entry name" value="LDL receptor-like module"/>
    <property type="match status" value="3"/>
</dbReference>
<comment type="caution">
    <text evidence="10">The sequence shown here is derived from an EMBL/GenBank/DDBJ whole genome shotgun (WGS) entry which is preliminary data.</text>
</comment>
<name>A0AA38MTM6_9CUCU</name>
<dbReference type="PANTHER" id="PTHR22722">
    <property type="entry name" value="LOW-DENSITY LIPOPROTEIN RECEPTOR-RELATED PROTEIN 2-RELATED"/>
    <property type="match status" value="1"/>
</dbReference>
<dbReference type="CDD" id="cd00112">
    <property type="entry name" value="LDLa"/>
    <property type="match status" value="3"/>
</dbReference>
<dbReference type="PROSITE" id="PS50068">
    <property type="entry name" value="LDLRA_2"/>
    <property type="match status" value="3"/>
</dbReference>
<dbReference type="GO" id="GO:0006898">
    <property type="term" value="P:receptor-mediated endocytosis"/>
    <property type="evidence" value="ECO:0007669"/>
    <property type="project" value="TreeGrafter"/>
</dbReference>
<dbReference type="SMART" id="SM00192">
    <property type="entry name" value="LDLa"/>
    <property type="match status" value="3"/>
</dbReference>
<dbReference type="GO" id="GO:0043235">
    <property type="term" value="C:receptor complex"/>
    <property type="evidence" value="ECO:0007669"/>
    <property type="project" value="TreeGrafter"/>
</dbReference>